<evidence type="ECO:0000256" key="1">
    <source>
        <dbReference type="ARBA" id="ARBA00004141"/>
    </source>
</evidence>
<proteinExistence type="inferred from homology"/>
<dbReference type="Pfam" id="PF12821">
    <property type="entry name" value="ThrE_2"/>
    <property type="match status" value="1"/>
</dbReference>
<feature type="transmembrane region" description="Helical" evidence="6">
    <location>
        <begin position="139"/>
        <end position="157"/>
    </location>
</feature>
<feature type="transmembrane region" description="Helical" evidence="6">
    <location>
        <begin position="289"/>
        <end position="306"/>
    </location>
</feature>
<dbReference type="PANTHER" id="PTHR31082:SF4">
    <property type="entry name" value="PHEROMONE-REGULATED MEMBRANE PROTEIN 10"/>
    <property type="match status" value="1"/>
</dbReference>
<name>A0A1B8TRQ2_9FLAO</name>
<feature type="domain" description="Threonine/serine exporter-like N-terminal" evidence="7">
    <location>
        <begin position="8"/>
        <end position="246"/>
    </location>
</feature>
<feature type="transmembrane region" description="Helical" evidence="6">
    <location>
        <begin position="377"/>
        <end position="394"/>
    </location>
</feature>
<evidence type="ECO:0000256" key="3">
    <source>
        <dbReference type="ARBA" id="ARBA00022989"/>
    </source>
</evidence>
<sequence length="402" mass="43980">MKIPEKYRFIIELGKALHTYGIPSYKIQSYLTEVASNKGINASFMDFPTWINYAFYDDDESYNYIECVPPGSLNLGAFSRVAELSKKVINSEVDSNEISKELSIIHQKTKRVNHLYSILAYAFAAGGFGLIIGTNWTSFGFSLLTGSLVYLMVFLTSKSKYIENVFEPLSALFITVICCLIKQVFPEFNVVLTILASIIIFVPGLGITIALEEITSKNLVSGSAKLFDAIILLFKQFFGVLLGLGLMKSLMDVDLAHNIAEIPKWISFLGIPVLSITLFPVLQVRKKDMFFGALTGAISFSIIVLLSGFGILISTFIGTLTVVGASVLFGKISKTPKTVYLIQGIIILVPGSKSFMGISNTFLNSPIAGSGNIFEEVAFILMGIIGGLLFAGTFREKSSSRD</sequence>
<feature type="transmembrane region" description="Helical" evidence="6">
    <location>
        <begin position="226"/>
        <end position="245"/>
    </location>
</feature>
<evidence type="ECO:0000313" key="9">
    <source>
        <dbReference type="EMBL" id="OBY62270.1"/>
    </source>
</evidence>
<keyword evidence="3 6" id="KW-1133">Transmembrane helix</keyword>
<evidence type="ECO:0000256" key="6">
    <source>
        <dbReference type="SAM" id="Phobius"/>
    </source>
</evidence>
<feature type="transmembrane region" description="Helical" evidence="6">
    <location>
        <begin position="339"/>
        <end position="357"/>
    </location>
</feature>
<protein>
    <recommendedName>
        <fullName evidence="11">Threonine/serine exporter-like N-terminal domain-containing protein</fullName>
    </recommendedName>
</protein>
<accession>A0A1B8TRQ2</accession>
<comment type="similarity">
    <text evidence="5">Belongs to the ThrE exporter (TC 2.A.79) family.</text>
</comment>
<evidence type="ECO:0000256" key="4">
    <source>
        <dbReference type="ARBA" id="ARBA00023136"/>
    </source>
</evidence>
<organism evidence="9 10">
    <name type="scientific">Polaribacter reichenbachii</name>
    <dbReference type="NCBI Taxonomy" id="996801"/>
    <lineage>
        <taxon>Bacteria</taxon>
        <taxon>Pseudomonadati</taxon>
        <taxon>Bacteroidota</taxon>
        <taxon>Flavobacteriia</taxon>
        <taxon>Flavobacteriales</taxon>
        <taxon>Flavobacteriaceae</taxon>
    </lineage>
</organism>
<dbReference type="GO" id="GO:0016020">
    <property type="term" value="C:membrane"/>
    <property type="evidence" value="ECO:0007669"/>
    <property type="project" value="UniProtKB-SubCell"/>
</dbReference>
<dbReference type="OrthoDB" id="1490274at2"/>
<evidence type="ECO:0000259" key="8">
    <source>
        <dbReference type="Pfam" id="PF12821"/>
    </source>
</evidence>
<feature type="transmembrane region" description="Helical" evidence="6">
    <location>
        <begin position="115"/>
        <end position="133"/>
    </location>
</feature>
<gene>
    <name evidence="9" type="ORF">LPB301_15430</name>
</gene>
<evidence type="ECO:0000259" key="7">
    <source>
        <dbReference type="Pfam" id="PF06738"/>
    </source>
</evidence>
<dbReference type="AlphaFoldDB" id="A0A1B8TRQ2"/>
<dbReference type="Pfam" id="PF06738">
    <property type="entry name" value="ThrE"/>
    <property type="match status" value="1"/>
</dbReference>
<reference evidence="10" key="1">
    <citation type="submission" date="2016-02" db="EMBL/GenBank/DDBJ databases">
        <title>Paenibacillus sp. LPB0068, isolated from Crassostrea gigas.</title>
        <authorList>
            <person name="Shin S.-K."/>
            <person name="Yi H."/>
        </authorList>
    </citation>
    <scope>NUCLEOTIDE SEQUENCE [LARGE SCALE GENOMIC DNA]</scope>
    <source>
        <strain evidence="10">KCTC 23969</strain>
    </source>
</reference>
<dbReference type="InterPro" id="IPR010619">
    <property type="entry name" value="ThrE-like_N"/>
</dbReference>
<keyword evidence="4 6" id="KW-0472">Membrane</keyword>
<dbReference type="InterPro" id="IPR024528">
    <property type="entry name" value="ThrE_2"/>
</dbReference>
<keyword evidence="2 6" id="KW-0812">Transmembrane</keyword>
<feature type="transmembrane region" description="Helical" evidence="6">
    <location>
        <begin position="312"/>
        <end position="332"/>
    </location>
</feature>
<evidence type="ECO:0008006" key="11">
    <source>
        <dbReference type="Google" id="ProtNLM"/>
    </source>
</evidence>
<feature type="transmembrane region" description="Helical" evidence="6">
    <location>
        <begin position="169"/>
        <end position="185"/>
    </location>
</feature>
<feature type="transmembrane region" description="Helical" evidence="6">
    <location>
        <begin position="265"/>
        <end position="282"/>
    </location>
</feature>
<keyword evidence="10" id="KW-1185">Reference proteome</keyword>
<dbReference type="EMBL" id="LSFL01000041">
    <property type="protein sequence ID" value="OBY62270.1"/>
    <property type="molecule type" value="Genomic_DNA"/>
</dbReference>
<dbReference type="PANTHER" id="PTHR31082">
    <property type="entry name" value="PHEROMONE-REGULATED MEMBRANE PROTEIN 10"/>
    <property type="match status" value="1"/>
</dbReference>
<dbReference type="InterPro" id="IPR051361">
    <property type="entry name" value="ThrE/Ser_Exporter"/>
</dbReference>
<feature type="transmembrane region" description="Helical" evidence="6">
    <location>
        <begin position="191"/>
        <end position="214"/>
    </location>
</feature>
<evidence type="ECO:0000256" key="5">
    <source>
        <dbReference type="ARBA" id="ARBA00034125"/>
    </source>
</evidence>
<comment type="subcellular location">
    <subcellularLocation>
        <location evidence="1">Membrane</location>
        <topology evidence="1">Multi-pass membrane protein</topology>
    </subcellularLocation>
</comment>
<dbReference type="GO" id="GO:0022857">
    <property type="term" value="F:transmembrane transporter activity"/>
    <property type="evidence" value="ECO:0007669"/>
    <property type="project" value="InterPro"/>
</dbReference>
<dbReference type="STRING" id="996801.BW723_16205"/>
<dbReference type="RefSeq" id="WP_139059140.1">
    <property type="nucleotide sequence ID" value="NZ_CP019337.1"/>
</dbReference>
<feature type="domain" description="Threonine/Serine exporter ThrE" evidence="8">
    <location>
        <begin position="275"/>
        <end position="391"/>
    </location>
</feature>
<dbReference type="Proteomes" id="UP000092612">
    <property type="component" value="Unassembled WGS sequence"/>
</dbReference>
<evidence type="ECO:0000313" key="10">
    <source>
        <dbReference type="Proteomes" id="UP000092612"/>
    </source>
</evidence>
<comment type="caution">
    <text evidence="9">The sequence shown here is derived from an EMBL/GenBank/DDBJ whole genome shotgun (WGS) entry which is preliminary data.</text>
</comment>
<evidence type="ECO:0000256" key="2">
    <source>
        <dbReference type="ARBA" id="ARBA00022692"/>
    </source>
</evidence>